<dbReference type="EMBL" id="MFGJ01000001">
    <property type="protein sequence ID" value="OGF33462.1"/>
    <property type="molecule type" value="Genomic_DNA"/>
</dbReference>
<feature type="transmembrane region" description="Helical" evidence="1">
    <location>
        <begin position="95"/>
        <end position="118"/>
    </location>
</feature>
<reference evidence="3 4" key="1">
    <citation type="journal article" date="2016" name="Nat. Commun.">
        <title>Thousands of microbial genomes shed light on interconnected biogeochemical processes in an aquifer system.</title>
        <authorList>
            <person name="Anantharaman K."/>
            <person name="Brown C.T."/>
            <person name="Hug L.A."/>
            <person name="Sharon I."/>
            <person name="Castelle C.J."/>
            <person name="Probst A.J."/>
            <person name="Thomas B.C."/>
            <person name="Singh A."/>
            <person name="Wilkins M.J."/>
            <person name="Karaoz U."/>
            <person name="Brodie E.L."/>
            <person name="Williams K.H."/>
            <person name="Hubbard S.S."/>
            <person name="Banfield J.F."/>
        </authorList>
    </citation>
    <scope>NUCLEOTIDE SEQUENCE [LARGE SCALE GENOMIC DNA]</scope>
</reference>
<dbReference type="Proteomes" id="UP000179001">
    <property type="component" value="Unassembled WGS sequence"/>
</dbReference>
<feature type="transmembrane region" description="Helical" evidence="1">
    <location>
        <begin position="50"/>
        <end position="74"/>
    </location>
</feature>
<evidence type="ECO:0000313" key="4">
    <source>
        <dbReference type="Proteomes" id="UP000179001"/>
    </source>
</evidence>
<comment type="caution">
    <text evidence="3">The sequence shown here is derived from an EMBL/GenBank/DDBJ whole genome shotgun (WGS) entry which is preliminary data.</text>
</comment>
<evidence type="ECO:0000256" key="1">
    <source>
        <dbReference type="SAM" id="Phobius"/>
    </source>
</evidence>
<proteinExistence type="predicted"/>
<name>A0A1F5T3G3_9BACT</name>
<accession>A0A1F5T3G3</accession>
<feature type="signal peptide" evidence="2">
    <location>
        <begin position="1"/>
        <end position="24"/>
    </location>
</feature>
<keyword evidence="1" id="KW-1133">Transmembrane helix</keyword>
<gene>
    <name evidence="3" type="ORF">A2478_02095</name>
</gene>
<keyword evidence="1" id="KW-0472">Membrane</keyword>
<dbReference type="AlphaFoldDB" id="A0A1F5T3G3"/>
<sequence>MKKIVLCLMIILALFVMTTVVVNASAFDQAAVNLTKGGDQAYGEGTETDLPILVGSIVNVFLAVLGIVLTIIIIRGGFMYMLAGGDPNQTQKAKSWIINGVIGLIIILAAYAISSFVVSSLVEAGK</sequence>
<dbReference type="STRING" id="1798002.A2478_02095"/>
<keyword evidence="2" id="KW-0732">Signal</keyword>
<evidence type="ECO:0000313" key="3">
    <source>
        <dbReference type="EMBL" id="OGF33462.1"/>
    </source>
</evidence>
<feature type="chain" id="PRO_5009521333" evidence="2">
    <location>
        <begin position="25"/>
        <end position="126"/>
    </location>
</feature>
<protein>
    <submittedName>
        <fullName evidence="3">Uncharacterized protein</fullName>
    </submittedName>
</protein>
<dbReference type="Pfam" id="PF18895">
    <property type="entry name" value="T4SS_pilin"/>
    <property type="match status" value="1"/>
</dbReference>
<dbReference type="InterPro" id="IPR043993">
    <property type="entry name" value="T4SS_pilin"/>
</dbReference>
<organism evidence="3 4">
    <name type="scientific">Candidatus Falkowbacteria bacterium RIFOXYC2_FULL_36_12</name>
    <dbReference type="NCBI Taxonomy" id="1798002"/>
    <lineage>
        <taxon>Bacteria</taxon>
        <taxon>Candidatus Falkowiibacteriota</taxon>
    </lineage>
</organism>
<keyword evidence="1" id="KW-0812">Transmembrane</keyword>
<evidence type="ECO:0000256" key="2">
    <source>
        <dbReference type="SAM" id="SignalP"/>
    </source>
</evidence>